<dbReference type="AlphaFoldDB" id="A0A0E3PDV9"/>
<dbReference type="InterPro" id="IPR011991">
    <property type="entry name" value="ArsR-like_HTH"/>
</dbReference>
<dbReference type="PATRIC" id="fig|1434119.4.peg.2104"/>
<dbReference type="PRINTS" id="PR00033">
    <property type="entry name" value="HTHASNC"/>
</dbReference>
<dbReference type="SUPFAM" id="SSF46785">
    <property type="entry name" value="Winged helix' DNA-binding domain"/>
    <property type="match status" value="1"/>
</dbReference>
<dbReference type="InterPro" id="IPR036390">
    <property type="entry name" value="WH_DNA-bd_sf"/>
</dbReference>
<sequence length="73" mass="8012">MGEKLGENELAIVKEISKDPKTTISELSQIVGISTTAIENNITKLKEKGILKRIGPDKGGYWELIQENGELNS</sequence>
<gene>
    <name evidence="1" type="ORF">MSSIH_1648</name>
</gene>
<accession>A0A0E3PDV9</accession>
<dbReference type="EMBL" id="CP009507">
    <property type="protein sequence ID" value="AKB32338.1"/>
    <property type="molecule type" value="Genomic_DNA"/>
</dbReference>
<organism evidence="1 2">
    <name type="scientific">Methanosarcina siciliae HI350</name>
    <dbReference type="NCBI Taxonomy" id="1434119"/>
    <lineage>
        <taxon>Archaea</taxon>
        <taxon>Methanobacteriati</taxon>
        <taxon>Methanobacteriota</taxon>
        <taxon>Stenosarchaea group</taxon>
        <taxon>Methanomicrobia</taxon>
        <taxon>Methanosarcinales</taxon>
        <taxon>Methanosarcinaceae</taxon>
        <taxon>Methanosarcina</taxon>
    </lineage>
</organism>
<dbReference type="CDD" id="cd00090">
    <property type="entry name" value="HTH_ARSR"/>
    <property type="match status" value="1"/>
</dbReference>
<dbReference type="KEGG" id="msz:MSSIH_1648"/>
<dbReference type="InterPro" id="IPR036388">
    <property type="entry name" value="WH-like_DNA-bd_sf"/>
</dbReference>
<protein>
    <recommendedName>
        <fullName evidence="3">ATP-dependent DNA helicase</fullName>
    </recommendedName>
</protein>
<dbReference type="Gene3D" id="1.10.10.10">
    <property type="entry name" value="Winged helix-like DNA-binding domain superfamily/Winged helix DNA-binding domain"/>
    <property type="match status" value="1"/>
</dbReference>
<evidence type="ECO:0000313" key="1">
    <source>
        <dbReference type="EMBL" id="AKB32338.1"/>
    </source>
</evidence>
<dbReference type="Pfam" id="PF13412">
    <property type="entry name" value="HTH_24"/>
    <property type="match status" value="1"/>
</dbReference>
<name>A0A0E3PDV9_9EURY</name>
<reference evidence="1 2" key="1">
    <citation type="submission" date="2014-07" db="EMBL/GenBank/DDBJ databases">
        <title>Methanogenic archaea and the global carbon cycle.</title>
        <authorList>
            <person name="Henriksen J.R."/>
            <person name="Luke J."/>
            <person name="Reinhart S."/>
            <person name="Benedict M.N."/>
            <person name="Youngblut N.D."/>
            <person name="Metcalf M.E."/>
            <person name="Whitaker R.J."/>
            <person name="Metcalf W.W."/>
        </authorList>
    </citation>
    <scope>NUCLEOTIDE SEQUENCE [LARGE SCALE GENOMIC DNA]</scope>
    <source>
        <strain evidence="1 2">HI350</strain>
    </source>
</reference>
<evidence type="ECO:0000313" key="2">
    <source>
        <dbReference type="Proteomes" id="UP000033092"/>
    </source>
</evidence>
<dbReference type="InterPro" id="IPR000485">
    <property type="entry name" value="AsnC-type_HTH_dom"/>
</dbReference>
<dbReference type="GO" id="GO:0043565">
    <property type="term" value="F:sequence-specific DNA binding"/>
    <property type="evidence" value="ECO:0007669"/>
    <property type="project" value="InterPro"/>
</dbReference>
<proteinExistence type="predicted"/>
<dbReference type="HOGENOM" id="CLU_202276_0_0_2"/>
<evidence type="ECO:0008006" key="3">
    <source>
        <dbReference type="Google" id="ProtNLM"/>
    </source>
</evidence>
<dbReference type="Proteomes" id="UP000033092">
    <property type="component" value="Chromosome"/>
</dbReference>